<feature type="region of interest" description="Disordered" evidence="1">
    <location>
        <begin position="1"/>
        <end position="28"/>
    </location>
</feature>
<proteinExistence type="predicted"/>
<gene>
    <name evidence="2" type="ORF">K7472_13425</name>
</gene>
<dbReference type="EMBL" id="JAINVZ010000007">
    <property type="protein sequence ID" value="MBY8885847.1"/>
    <property type="molecule type" value="Genomic_DNA"/>
</dbReference>
<comment type="caution">
    <text evidence="2">The sequence shown here is derived from an EMBL/GenBank/DDBJ whole genome shotgun (WGS) entry which is preliminary data.</text>
</comment>
<sequence length="53" mass="5987">MRTDLRQESGEEEWRLRGDPGGQRAGARRAWQRARMVGRGRLAWSAVVFTSGA</sequence>
<keyword evidence="3" id="KW-1185">Reference proteome</keyword>
<reference evidence="2 3" key="1">
    <citation type="submission" date="2021-08" db="EMBL/GenBank/DDBJ databases">
        <title>Streptomyces sp. PTM05 isolated from lichen.</title>
        <authorList>
            <person name="Somphong A."/>
            <person name="Phongsopitanun W."/>
            <person name="Tanasupawat S."/>
        </authorList>
    </citation>
    <scope>NUCLEOTIDE SEQUENCE [LARGE SCALE GENOMIC DNA]</scope>
    <source>
        <strain evidence="2 3">Ptm05</strain>
    </source>
</reference>
<dbReference type="Proteomes" id="UP001198565">
    <property type="component" value="Unassembled WGS sequence"/>
</dbReference>
<organism evidence="2 3">
    <name type="scientific">Streptantibioticus parmotrematis</name>
    <dbReference type="NCBI Taxonomy" id="2873249"/>
    <lineage>
        <taxon>Bacteria</taxon>
        <taxon>Bacillati</taxon>
        <taxon>Actinomycetota</taxon>
        <taxon>Actinomycetes</taxon>
        <taxon>Kitasatosporales</taxon>
        <taxon>Streptomycetaceae</taxon>
        <taxon>Streptantibioticus</taxon>
    </lineage>
</organism>
<evidence type="ECO:0000256" key="1">
    <source>
        <dbReference type="SAM" id="MobiDB-lite"/>
    </source>
</evidence>
<protein>
    <submittedName>
        <fullName evidence="2">Uncharacterized protein</fullName>
    </submittedName>
</protein>
<accession>A0ABS7QRN0</accession>
<evidence type="ECO:0000313" key="2">
    <source>
        <dbReference type="EMBL" id="MBY8885847.1"/>
    </source>
</evidence>
<name>A0ABS7QRN0_9ACTN</name>
<dbReference type="RefSeq" id="WP_222977485.1">
    <property type="nucleotide sequence ID" value="NZ_JAINVZ010000007.1"/>
</dbReference>
<evidence type="ECO:0000313" key="3">
    <source>
        <dbReference type="Proteomes" id="UP001198565"/>
    </source>
</evidence>
<feature type="compositionally biased region" description="Basic and acidic residues" evidence="1">
    <location>
        <begin position="1"/>
        <end position="18"/>
    </location>
</feature>